<accession>A0A2H3M6Y6</accession>
<name>A0A2H3M6Y6_9BACI</name>
<sequence length="65" mass="6860">MKKLGVITVGLSVIGILSLGLNHFAETQQATHADHFISKPDLAYSVSDTSTYSYTDGNTGISASE</sequence>
<evidence type="ECO:0000313" key="1">
    <source>
        <dbReference type="EMBL" id="MDR4328906.1"/>
    </source>
</evidence>
<dbReference type="NCBIfam" id="TIGR04429">
    <property type="entry name" value="Phr_nterm"/>
    <property type="match status" value="1"/>
</dbReference>
<gene>
    <name evidence="1" type="ORF">FOS08_24315</name>
</gene>
<dbReference type="InterPro" id="IPR030968">
    <property type="entry name" value="RapG/K_inhib"/>
</dbReference>
<evidence type="ECO:0000313" key="2">
    <source>
        <dbReference type="Proteomes" id="UP001248134"/>
    </source>
</evidence>
<protein>
    <submittedName>
        <fullName evidence="1">Phr family secreted Rap phosphatase inhibitor</fullName>
    </submittedName>
</protein>
<dbReference type="GeneID" id="34219078"/>
<dbReference type="Proteomes" id="UP001248134">
    <property type="component" value="Unassembled WGS sequence"/>
</dbReference>
<keyword evidence="1" id="KW-0650">Protein phosphatase inhibitor</keyword>
<dbReference type="AlphaFoldDB" id="A0A2H3M6Y6"/>
<reference evidence="1" key="1">
    <citation type="submission" date="2019-07" db="EMBL/GenBank/DDBJ databases">
        <title>Phylogenomic Reclassification of ATCC Bacillus Strains and Various Taxa within the Genus Bacillus.</title>
        <authorList>
            <person name="Riojas M.A."/>
            <person name="Frank A.M."/>
            <person name="Fenn S.L."/>
            <person name="King S.P."/>
            <person name="Brower S.M."/>
            <person name="Hazbon M.H."/>
        </authorList>
    </citation>
    <scope>NUCLEOTIDE SEQUENCE</scope>
    <source>
        <strain evidence="1">NR-12239</strain>
    </source>
</reference>
<dbReference type="KEGG" id="bmyc:DJ92_3669"/>
<organism evidence="1 2">
    <name type="scientific">Bacillus pseudomycoides</name>
    <dbReference type="NCBI Taxonomy" id="64104"/>
    <lineage>
        <taxon>Bacteria</taxon>
        <taxon>Bacillati</taxon>
        <taxon>Bacillota</taxon>
        <taxon>Bacilli</taxon>
        <taxon>Bacillales</taxon>
        <taxon>Bacillaceae</taxon>
        <taxon>Bacillus</taxon>
        <taxon>Bacillus cereus group</taxon>
    </lineage>
</organism>
<dbReference type="RefSeq" id="WP_006093830.1">
    <property type="nucleotide sequence ID" value="NZ_CP007626.1"/>
</dbReference>
<dbReference type="GO" id="GO:0004864">
    <property type="term" value="F:protein phosphatase inhibitor activity"/>
    <property type="evidence" value="ECO:0007669"/>
    <property type="project" value="UniProtKB-KW"/>
</dbReference>
<dbReference type="EMBL" id="VLYX01000042">
    <property type="protein sequence ID" value="MDR4328906.1"/>
    <property type="molecule type" value="Genomic_DNA"/>
</dbReference>
<comment type="caution">
    <text evidence="1">The sequence shown here is derived from an EMBL/GenBank/DDBJ whole genome shotgun (WGS) entry which is preliminary data.</text>
</comment>
<proteinExistence type="predicted"/>